<dbReference type="EMBL" id="JACGWW010000003">
    <property type="protein sequence ID" value="MBA8814113.1"/>
    <property type="molecule type" value="Genomic_DNA"/>
</dbReference>
<evidence type="ECO:0000313" key="4">
    <source>
        <dbReference type="EMBL" id="MBA8814113.1"/>
    </source>
</evidence>
<dbReference type="GO" id="GO:0016757">
    <property type="term" value="F:glycosyltransferase activity"/>
    <property type="evidence" value="ECO:0007669"/>
    <property type="project" value="UniProtKB-KW"/>
</dbReference>
<protein>
    <submittedName>
        <fullName evidence="4">Glycosyltransferase involved in cell wall biosynthesis</fullName>
    </submittedName>
</protein>
<evidence type="ECO:0000313" key="5">
    <source>
        <dbReference type="Proteomes" id="UP000321154"/>
    </source>
</evidence>
<name>A0A7W3JJR6_9MICO</name>
<sequence>MRVALVAAPLAARSGIYRSAHDLVAEARSRGLPWTALLGVRPEAAGPALRAPGVAEVVLDRHGLDVLRDIRRVVHADRGVRSADVIVSLVPQSDMIVASSRGLADRLRVAWIRGLPWPAAGEQGGLRTSLLRRLESRALRGLDDVWATSPLLVDQVSAARQAALVPAGVPGLPRTSRGERGDGPLVWAGRLSIEKGAREFVDLVRRVGGPARLHGSGPLEDELRADAPTGLEWAGWVAPDRLWHDASVALTTSRRDAFGRSPVEAATAGVPVILSEGTGVAGSLFTDAELHRRFVLPLGDHAAWDAAVRDLRGDADLRRRVSDHVHDTASALTTPRSLDAALDRLDSLRPTTRPSEPTAVP</sequence>
<dbReference type="Proteomes" id="UP000321154">
    <property type="component" value="Unassembled WGS sequence"/>
</dbReference>
<evidence type="ECO:0000313" key="6">
    <source>
        <dbReference type="Proteomes" id="UP000522688"/>
    </source>
</evidence>
<dbReference type="SUPFAM" id="SSF53756">
    <property type="entry name" value="UDP-Glycosyltransferase/glycogen phosphorylase"/>
    <property type="match status" value="1"/>
</dbReference>
<evidence type="ECO:0000256" key="1">
    <source>
        <dbReference type="ARBA" id="ARBA00022676"/>
    </source>
</evidence>
<evidence type="ECO:0000256" key="2">
    <source>
        <dbReference type="ARBA" id="ARBA00022679"/>
    </source>
</evidence>
<proteinExistence type="predicted"/>
<dbReference type="EMBL" id="BJUV01000007">
    <property type="protein sequence ID" value="GEK82705.1"/>
    <property type="molecule type" value="Genomic_DNA"/>
</dbReference>
<dbReference type="RefSeq" id="WP_146853639.1">
    <property type="nucleotide sequence ID" value="NZ_BAAAHR010000006.1"/>
</dbReference>
<organism evidence="4 6">
    <name type="scientific">Frigoribacterium faeni</name>
    <dbReference type="NCBI Taxonomy" id="145483"/>
    <lineage>
        <taxon>Bacteria</taxon>
        <taxon>Bacillati</taxon>
        <taxon>Actinomycetota</taxon>
        <taxon>Actinomycetes</taxon>
        <taxon>Micrococcales</taxon>
        <taxon>Microbacteriaceae</taxon>
        <taxon>Frigoribacterium</taxon>
    </lineage>
</organism>
<comment type="caution">
    <text evidence="4">The sequence shown here is derived from an EMBL/GenBank/DDBJ whole genome shotgun (WGS) entry which is preliminary data.</text>
</comment>
<dbReference type="PANTHER" id="PTHR12526">
    <property type="entry name" value="GLYCOSYLTRANSFERASE"/>
    <property type="match status" value="1"/>
</dbReference>
<reference evidence="4 6" key="2">
    <citation type="submission" date="2020-07" db="EMBL/GenBank/DDBJ databases">
        <title>Sequencing the genomes of 1000 actinobacteria strains.</title>
        <authorList>
            <person name="Klenk H.-P."/>
        </authorList>
    </citation>
    <scope>NUCLEOTIDE SEQUENCE [LARGE SCALE GENOMIC DNA]</scope>
    <source>
        <strain evidence="4 6">DSM 10309</strain>
    </source>
</reference>
<keyword evidence="5" id="KW-1185">Reference proteome</keyword>
<dbReference type="Pfam" id="PF20706">
    <property type="entry name" value="GT4-conflict"/>
    <property type="match status" value="1"/>
</dbReference>
<dbReference type="Proteomes" id="UP000522688">
    <property type="component" value="Unassembled WGS sequence"/>
</dbReference>
<dbReference type="OrthoDB" id="4775108at2"/>
<dbReference type="AlphaFoldDB" id="A0A7W3JJR6"/>
<reference evidence="3 5" key="1">
    <citation type="submission" date="2019-07" db="EMBL/GenBank/DDBJ databases">
        <title>Whole genome shotgun sequence of Frigoribacterium faeni NBRC 103066.</title>
        <authorList>
            <person name="Hosoyama A."/>
            <person name="Uohara A."/>
            <person name="Ohji S."/>
            <person name="Ichikawa N."/>
        </authorList>
    </citation>
    <scope>NUCLEOTIDE SEQUENCE [LARGE SCALE GENOMIC DNA]</scope>
    <source>
        <strain evidence="3 5">NBRC 103066</strain>
    </source>
</reference>
<dbReference type="Gene3D" id="3.40.50.2000">
    <property type="entry name" value="Glycogen Phosphorylase B"/>
    <property type="match status" value="1"/>
</dbReference>
<gene>
    <name evidence="4" type="ORF">FB463_002379</name>
    <name evidence="3" type="ORF">FFA01_10140</name>
</gene>
<dbReference type="PANTHER" id="PTHR12526:SF510">
    <property type="entry name" value="D-INOSITOL 3-PHOSPHATE GLYCOSYLTRANSFERASE"/>
    <property type="match status" value="1"/>
</dbReference>
<accession>A0A7W3JJR6</accession>
<dbReference type="CDD" id="cd03801">
    <property type="entry name" value="GT4_PimA-like"/>
    <property type="match status" value="1"/>
</dbReference>
<keyword evidence="1" id="KW-0328">Glycosyltransferase</keyword>
<keyword evidence="2 4" id="KW-0808">Transferase</keyword>
<evidence type="ECO:0000313" key="3">
    <source>
        <dbReference type="EMBL" id="GEK82705.1"/>
    </source>
</evidence>